<proteinExistence type="predicted"/>
<comment type="caution">
    <text evidence="2">The sequence shown here is derived from an EMBL/GenBank/DDBJ whole genome shotgun (WGS) entry which is preliminary data.</text>
</comment>
<dbReference type="Proteomes" id="UP000441102">
    <property type="component" value="Unassembled WGS sequence"/>
</dbReference>
<evidence type="ECO:0000313" key="1">
    <source>
        <dbReference type="EMBL" id="KAB2784551.1"/>
    </source>
</evidence>
<dbReference type="AlphaFoldDB" id="A0A6I0D9C6"/>
<feature type="non-terminal residue" evidence="2">
    <location>
        <position position="1"/>
    </location>
</feature>
<evidence type="ECO:0000313" key="3">
    <source>
        <dbReference type="EMBL" id="KAB2788970.1"/>
    </source>
</evidence>
<evidence type="ECO:0000313" key="2">
    <source>
        <dbReference type="EMBL" id="KAB2785155.1"/>
    </source>
</evidence>
<reference evidence="2 4" key="1">
    <citation type="submission" date="2019-09" db="EMBL/GenBank/DDBJ databases">
        <title>Taxonomic organization of the family Brucellaceae based on a phylogenomic approach.</title>
        <authorList>
            <person name="Leclercq S."/>
            <person name="Cloeckaert A."/>
            <person name="Zygmunt M.S."/>
        </authorList>
    </citation>
    <scope>NUCLEOTIDE SEQUENCE [LARGE SCALE GENOMIC DNA]</scope>
    <source>
        <strain evidence="2 4">CCUG 34461</strain>
    </source>
</reference>
<name>A0A6I0D9C6_BRUAN</name>
<accession>A0A6I0D9C6</accession>
<dbReference type="EMBL" id="WBWX01000024">
    <property type="protein sequence ID" value="KAB2788970.1"/>
    <property type="molecule type" value="Genomic_DNA"/>
</dbReference>
<organism evidence="2 4">
    <name type="scientific">Brucella anthropi</name>
    <name type="common">Ochrobactrum anthropi</name>
    <dbReference type="NCBI Taxonomy" id="529"/>
    <lineage>
        <taxon>Bacteria</taxon>
        <taxon>Pseudomonadati</taxon>
        <taxon>Pseudomonadota</taxon>
        <taxon>Alphaproteobacteria</taxon>
        <taxon>Hyphomicrobiales</taxon>
        <taxon>Brucellaceae</taxon>
        <taxon>Brucella/Ochrobactrum group</taxon>
        <taxon>Brucella</taxon>
    </lineage>
</organism>
<dbReference type="EMBL" id="WBWX01000050">
    <property type="protein sequence ID" value="KAB2784551.1"/>
    <property type="molecule type" value="Genomic_DNA"/>
</dbReference>
<dbReference type="EMBL" id="WBWX01000044">
    <property type="protein sequence ID" value="KAB2785155.1"/>
    <property type="molecule type" value="Genomic_DNA"/>
</dbReference>
<gene>
    <name evidence="3" type="ORF">F9L06_25970</name>
    <name evidence="2" type="ORF">F9L06_26515</name>
    <name evidence="1" type="ORF">F9L06_26545</name>
</gene>
<sequence length="30" mass="3365">QCTGDQVPECPVIDALFEMRSIKRSRSVQA</sequence>
<protein>
    <submittedName>
        <fullName evidence="2">MerR family transcriptional regulator</fullName>
    </submittedName>
</protein>
<evidence type="ECO:0000313" key="4">
    <source>
        <dbReference type="Proteomes" id="UP000441102"/>
    </source>
</evidence>